<keyword evidence="1" id="KW-0472">Membrane</keyword>
<organism evidence="2 3">
    <name type="scientific">Fusarium proliferatum (strain ET1)</name>
    <name type="common">Orchid endophyte fungus</name>
    <dbReference type="NCBI Taxonomy" id="1227346"/>
    <lineage>
        <taxon>Eukaryota</taxon>
        <taxon>Fungi</taxon>
        <taxon>Dikarya</taxon>
        <taxon>Ascomycota</taxon>
        <taxon>Pezizomycotina</taxon>
        <taxon>Sordariomycetes</taxon>
        <taxon>Hypocreomycetidae</taxon>
        <taxon>Hypocreales</taxon>
        <taxon>Nectriaceae</taxon>
        <taxon>Fusarium</taxon>
        <taxon>Fusarium fujikuroi species complex</taxon>
    </lineage>
</organism>
<dbReference type="AlphaFoldDB" id="A0A1L7VYL4"/>
<comment type="caution">
    <text evidence="2">The sequence shown here is derived from an EMBL/GenBank/DDBJ whole genome shotgun (WGS) entry which is preliminary data.</text>
</comment>
<evidence type="ECO:0000313" key="3">
    <source>
        <dbReference type="Proteomes" id="UP000183971"/>
    </source>
</evidence>
<keyword evidence="3" id="KW-1185">Reference proteome</keyword>
<dbReference type="GeneID" id="42060163"/>
<dbReference type="EMBL" id="FJOF01000009">
    <property type="protein sequence ID" value="CZR45518.1"/>
    <property type="molecule type" value="Genomic_DNA"/>
</dbReference>
<feature type="transmembrane region" description="Helical" evidence="1">
    <location>
        <begin position="41"/>
        <end position="61"/>
    </location>
</feature>
<evidence type="ECO:0000256" key="1">
    <source>
        <dbReference type="SAM" id="Phobius"/>
    </source>
</evidence>
<proteinExistence type="predicted"/>
<sequence>MLIGILLSELVKDVKSHRLTDLCTLGTLIESLISTHWQQTFIMQFLTSTIFVTLLGVATAFPGLTPRQNLKNAILICPNAEATFADPKVNMGAVCTRTYSCQYGSDGIKSGNVWTNSCTGCPPDQNVNSFGNCVFQYV</sequence>
<protein>
    <submittedName>
        <fullName evidence="2">Uncharacterized protein</fullName>
    </submittedName>
</protein>
<gene>
    <name evidence="2" type="ORF">FPRO_15306</name>
</gene>
<evidence type="ECO:0000313" key="2">
    <source>
        <dbReference type="EMBL" id="CZR45518.1"/>
    </source>
</evidence>
<dbReference type="Proteomes" id="UP000183971">
    <property type="component" value="Unassembled WGS sequence"/>
</dbReference>
<name>A0A1L7VYL4_FUSPR</name>
<accession>A0A1L7VYL4</accession>
<dbReference type="RefSeq" id="XP_031086052.1">
    <property type="nucleotide sequence ID" value="XM_031220388.1"/>
</dbReference>
<keyword evidence="1" id="KW-0812">Transmembrane</keyword>
<reference evidence="3" key="1">
    <citation type="journal article" date="2016" name="Genome Biol. Evol.">
        <title>Comparative 'omics' of the Fusarium fujikuroi species complex highlights differences in genetic potential and metabolite synthesis.</title>
        <authorList>
            <person name="Niehaus E.-M."/>
            <person name="Muensterkoetter M."/>
            <person name="Proctor R.H."/>
            <person name="Brown D.W."/>
            <person name="Sharon A."/>
            <person name="Idan Y."/>
            <person name="Oren-Young L."/>
            <person name="Sieber C.M."/>
            <person name="Novak O."/>
            <person name="Pencik A."/>
            <person name="Tarkowska D."/>
            <person name="Hromadova K."/>
            <person name="Freeman S."/>
            <person name="Maymon M."/>
            <person name="Elazar M."/>
            <person name="Youssef S.A."/>
            <person name="El-Shabrawy E.S.M."/>
            <person name="Shalaby A.B.A."/>
            <person name="Houterman P."/>
            <person name="Brock N.L."/>
            <person name="Burkhardt I."/>
            <person name="Tsavkelova E.A."/>
            <person name="Dickschat J.S."/>
            <person name="Galuszka P."/>
            <person name="Gueldener U."/>
            <person name="Tudzynski B."/>
        </authorList>
    </citation>
    <scope>NUCLEOTIDE SEQUENCE [LARGE SCALE GENOMIC DNA]</scope>
    <source>
        <strain evidence="3">ET1</strain>
    </source>
</reference>
<dbReference type="VEuPathDB" id="FungiDB:FPRO_15306"/>
<keyword evidence="1" id="KW-1133">Transmembrane helix</keyword>